<dbReference type="HOGENOM" id="CLU_1461421_0_0_1"/>
<keyword evidence="3" id="KW-1185">Reference proteome</keyword>
<dbReference type="OrthoDB" id="2507647at2759"/>
<gene>
    <name evidence="2" type="ORF">GALMADRAFT_136393</name>
</gene>
<dbReference type="Proteomes" id="UP000027222">
    <property type="component" value="Unassembled WGS sequence"/>
</dbReference>
<evidence type="ECO:0000313" key="3">
    <source>
        <dbReference type="Proteomes" id="UP000027222"/>
    </source>
</evidence>
<proteinExistence type="predicted"/>
<evidence type="ECO:0000256" key="1">
    <source>
        <dbReference type="SAM" id="Phobius"/>
    </source>
</evidence>
<keyword evidence="1" id="KW-0472">Membrane</keyword>
<organism evidence="2 3">
    <name type="scientific">Galerina marginata (strain CBS 339.88)</name>
    <dbReference type="NCBI Taxonomy" id="685588"/>
    <lineage>
        <taxon>Eukaryota</taxon>
        <taxon>Fungi</taxon>
        <taxon>Dikarya</taxon>
        <taxon>Basidiomycota</taxon>
        <taxon>Agaricomycotina</taxon>
        <taxon>Agaricomycetes</taxon>
        <taxon>Agaricomycetidae</taxon>
        <taxon>Agaricales</taxon>
        <taxon>Agaricineae</taxon>
        <taxon>Strophariaceae</taxon>
        <taxon>Galerina</taxon>
    </lineage>
</organism>
<name>A0A067T9H2_GALM3</name>
<keyword evidence="1" id="KW-0812">Transmembrane</keyword>
<protein>
    <submittedName>
        <fullName evidence="2">Uncharacterized protein</fullName>
    </submittedName>
</protein>
<reference evidence="3" key="1">
    <citation type="journal article" date="2014" name="Proc. Natl. Acad. Sci. U.S.A.">
        <title>Extensive sampling of basidiomycete genomes demonstrates inadequacy of the white-rot/brown-rot paradigm for wood decay fungi.</title>
        <authorList>
            <person name="Riley R."/>
            <person name="Salamov A.A."/>
            <person name="Brown D.W."/>
            <person name="Nagy L.G."/>
            <person name="Floudas D."/>
            <person name="Held B.W."/>
            <person name="Levasseur A."/>
            <person name="Lombard V."/>
            <person name="Morin E."/>
            <person name="Otillar R."/>
            <person name="Lindquist E.A."/>
            <person name="Sun H."/>
            <person name="LaButti K.M."/>
            <person name="Schmutz J."/>
            <person name="Jabbour D."/>
            <person name="Luo H."/>
            <person name="Baker S.E."/>
            <person name="Pisabarro A.G."/>
            <person name="Walton J.D."/>
            <person name="Blanchette R.A."/>
            <person name="Henrissat B."/>
            <person name="Martin F."/>
            <person name="Cullen D."/>
            <person name="Hibbett D.S."/>
            <person name="Grigoriev I.V."/>
        </authorList>
    </citation>
    <scope>NUCLEOTIDE SEQUENCE [LARGE SCALE GENOMIC DNA]</scope>
    <source>
        <strain evidence="3">CBS 339.88</strain>
    </source>
</reference>
<evidence type="ECO:0000313" key="2">
    <source>
        <dbReference type="EMBL" id="KDR79791.1"/>
    </source>
</evidence>
<dbReference type="EMBL" id="KL142372">
    <property type="protein sequence ID" value="KDR79791.1"/>
    <property type="molecule type" value="Genomic_DNA"/>
</dbReference>
<sequence>MSTLSDMQTASQLSQGFHRINNFDVDSFDHFEGSGSQAQGTQLIPGHSPLQRPLWSQLETISLMDSEDEEDSGPFWSSSTLIGIDATVALFLSHLWRPLTAAIFTVVPTVFCPTVILPTLIALLFIHLSSCRPHLPVAAYHIVSTALSMPQGAAYAAIATRRVTVTADRFMPCNSTQCREKQAGR</sequence>
<accession>A0A067T9H2</accession>
<dbReference type="AlphaFoldDB" id="A0A067T9H2"/>
<keyword evidence="1" id="KW-1133">Transmembrane helix</keyword>
<feature type="transmembrane region" description="Helical" evidence="1">
    <location>
        <begin position="138"/>
        <end position="159"/>
    </location>
</feature>
<feature type="transmembrane region" description="Helical" evidence="1">
    <location>
        <begin position="99"/>
        <end position="126"/>
    </location>
</feature>